<dbReference type="SUPFAM" id="SSF46689">
    <property type="entry name" value="Homeodomain-like"/>
    <property type="match status" value="2"/>
</dbReference>
<dbReference type="PROSITE" id="PS01124">
    <property type="entry name" value="HTH_ARAC_FAMILY_2"/>
    <property type="match status" value="1"/>
</dbReference>
<evidence type="ECO:0000313" key="7">
    <source>
        <dbReference type="EMBL" id="AIQ56475.1"/>
    </source>
</evidence>
<dbReference type="AlphaFoldDB" id="A0A089L8S2"/>
<dbReference type="PROSITE" id="PS50110">
    <property type="entry name" value="RESPONSE_REGULATORY"/>
    <property type="match status" value="1"/>
</dbReference>
<dbReference type="InterPro" id="IPR001789">
    <property type="entry name" value="Sig_transdc_resp-reg_receiver"/>
</dbReference>
<evidence type="ECO:0000259" key="6">
    <source>
        <dbReference type="PROSITE" id="PS50110"/>
    </source>
</evidence>
<name>A0A089L8S2_PAEBO</name>
<dbReference type="RefSeq" id="WP_042210806.1">
    <property type="nucleotide sequence ID" value="NZ_CP009285.1"/>
</dbReference>
<dbReference type="SMART" id="SM00342">
    <property type="entry name" value="HTH_ARAC"/>
    <property type="match status" value="1"/>
</dbReference>
<keyword evidence="8" id="KW-1185">Reference proteome</keyword>
<dbReference type="SUPFAM" id="SSF52172">
    <property type="entry name" value="CheY-like"/>
    <property type="match status" value="1"/>
</dbReference>
<feature type="modified residue" description="4-aspartylphosphate" evidence="4">
    <location>
        <position position="57"/>
    </location>
</feature>
<dbReference type="HOGENOM" id="CLU_000445_5_0_9"/>
<dbReference type="EMBL" id="CP009285">
    <property type="protein sequence ID" value="AIQ56475.1"/>
    <property type="molecule type" value="Genomic_DNA"/>
</dbReference>
<evidence type="ECO:0000259" key="5">
    <source>
        <dbReference type="PROSITE" id="PS01124"/>
    </source>
</evidence>
<keyword evidence="2" id="KW-0238">DNA-binding</keyword>
<keyword evidence="4" id="KW-0597">Phosphoprotein</keyword>
<feature type="domain" description="HTH araC/xylS-type" evidence="5">
    <location>
        <begin position="435"/>
        <end position="533"/>
    </location>
</feature>
<dbReference type="GO" id="GO:0000160">
    <property type="term" value="P:phosphorelay signal transduction system"/>
    <property type="evidence" value="ECO:0007669"/>
    <property type="project" value="InterPro"/>
</dbReference>
<dbReference type="CDD" id="cd17536">
    <property type="entry name" value="REC_YesN-like"/>
    <property type="match status" value="1"/>
</dbReference>
<gene>
    <name evidence="7" type="ORF">PBOR_05640</name>
</gene>
<reference evidence="7" key="1">
    <citation type="submission" date="2014-08" db="EMBL/GenBank/DDBJ databases">
        <title>Comparative genomics of the Paenibacillus odorifer group.</title>
        <authorList>
            <person name="den Bakker H.C."/>
            <person name="Tsai Y.-C.Y.-C."/>
            <person name="Martin N."/>
            <person name="Korlach J."/>
            <person name="Wiedmann M."/>
        </authorList>
    </citation>
    <scope>NUCLEOTIDE SEQUENCE [LARGE SCALE GENOMIC DNA]</scope>
    <source>
        <strain evidence="7">DSM 13188</strain>
    </source>
</reference>
<evidence type="ECO:0000313" key="8">
    <source>
        <dbReference type="Proteomes" id="UP000029518"/>
    </source>
</evidence>
<dbReference type="PANTHER" id="PTHR43280">
    <property type="entry name" value="ARAC-FAMILY TRANSCRIPTIONAL REGULATOR"/>
    <property type="match status" value="1"/>
</dbReference>
<evidence type="ECO:0000256" key="2">
    <source>
        <dbReference type="ARBA" id="ARBA00023125"/>
    </source>
</evidence>
<dbReference type="InterPro" id="IPR009057">
    <property type="entry name" value="Homeodomain-like_sf"/>
</dbReference>
<dbReference type="SMART" id="SM00448">
    <property type="entry name" value="REC"/>
    <property type="match status" value="1"/>
</dbReference>
<dbReference type="KEGG" id="pbd:PBOR_05640"/>
<dbReference type="Proteomes" id="UP000029518">
    <property type="component" value="Chromosome"/>
</dbReference>
<evidence type="ECO:0000256" key="4">
    <source>
        <dbReference type="PROSITE-ProRule" id="PRU00169"/>
    </source>
</evidence>
<feature type="domain" description="Response regulatory" evidence="6">
    <location>
        <begin position="5"/>
        <end position="123"/>
    </location>
</feature>
<proteinExistence type="predicted"/>
<dbReference type="Pfam" id="PF00072">
    <property type="entry name" value="Response_reg"/>
    <property type="match status" value="1"/>
</dbReference>
<dbReference type="Gene3D" id="1.10.10.60">
    <property type="entry name" value="Homeodomain-like"/>
    <property type="match status" value="2"/>
</dbReference>
<accession>A0A089L8S2</accession>
<protein>
    <recommendedName>
        <fullName evidence="9">DNA-binding response regulator</fullName>
    </recommendedName>
</protein>
<evidence type="ECO:0008006" key="9">
    <source>
        <dbReference type="Google" id="ProtNLM"/>
    </source>
</evidence>
<evidence type="ECO:0000256" key="1">
    <source>
        <dbReference type="ARBA" id="ARBA00023015"/>
    </source>
</evidence>
<organism evidence="7 8">
    <name type="scientific">Paenibacillus borealis</name>
    <dbReference type="NCBI Taxonomy" id="160799"/>
    <lineage>
        <taxon>Bacteria</taxon>
        <taxon>Bacillati</taxon>
        <taxon>Bacillota</taxon>
        <taxon>Bacilli</taxon>
        <taxon>Bacillales</taxon>
        <taxon>Paenibacillaceae</taxon>
        <taxon>Paenibacillus</taxon>
    </lineage>
</organism>
<dbReference type="GO" id="GO:0043565">
    <property type="term" value="F:sequence-specific DNA binding"/>
    <property type="evidence" value="ECO:0007669"/>
    <property type="project" value="InterPro"/>
</dbReference>
<evidence type="ECO:0000256" key="3">
    <source>
        <dbReference type="ARBA" id="ARBA00023163"/>
    </source>
</evidence>
<dbReference type="PANTHER" id="PTHR43280:SF28">
    <property type="entry name" value="HTH-TYPE TRANSCRIPTIONAL ACTIVATOR RHAS"/>
    <property type="match status" value="1"/>
</dbReference>
<keyword evidence="3" id="KW-0804">Transcription</keyword>
<dbReference type="Pfam" id="PF12833">
    <property type="entry name" value="HTH_18"/>
    <property type="match status" value="1"/>
</dbReference>
<dbReference type="Gene3D" id="3.40.50.2300">
    <property type="match status" value="1"/>
</dbReference>
<dbReference type="GO" id="GO:0003700">
    <property type="term" value="F:DNA-binding transcription factor activity"/>
    <property type="evidence" value="ECO:0007669"/>
    <property type="project" value="InterPro"/>
</dbReference>
<sequence length="539" mass="61861">MNHYRVVLVEDEIPARTVFRHFIEERADLFTLVGEAEDGQDGLALFLKHKPELVVTDITMPVMNGLEMLREIEQSGERPPQIIILTCHQDFHYAQQAIHLKAASYLIKDDCLSDPGLLTRTMEELASQAGSLDESREKQLQLEQQVRLSEVEIEQSLFLDMLLNPAAEAKWLRSLEEAQLPLHGQGFKVLLLELDRSSLRFPLDQLEELKLWQFAGVNVLKELLAGIGAHKVIALDKGRFLALYTEASGIERPNFPEQVLQSFAANLKMRCIALQCSFGQGLEARPEALKRLASAPYPFFYRFGESIAIEEWEPTARFQRIPEPLSRFWSKVLKKALLEPHLSTAALEQERNALYRQAMEQSWDPEQIKSLYLRVFLDMSHNVIGAEGGADLEADLRKRMELCQTFNSVHEATCDYFRKLQQLQEGGRKIDASITRIIQHMREDLSYPYKLEELAASINYSVPYFSSMFKKAVGESFIQYLSRLRIEKAKLLLLTTDHKTFEISEAIGFENYRSFNRIFKKETGVSPSDYRRMGMGMSQ</sequence>
<dbReference type="InterPro" id="IPR018060">
    <property type="entry name" value="HTH_AraC"/>
</dbReference>
<dbReference type="InterPro" id="IPR011006">
    <property type="entry name" value="CheY-like_superfamily"/>
</dbReference>
<keyword evidence="1" id="KW-0805">Transcription regulation</keyword>
<dbReference type="OrthoDB" id="2638767at2"/>